<evidence type="ECO:0000313" key="4">
    <source>
        <dbReference type="Proteomes" id="UP001440612"/>
    </source>
</evidence>
<name>A0ABZ2V3I3_9RHOB</name>
<dbReference type="EMBL" id="CP150951">
    <property type="protein sequence ID" value="WZC48490.1"/>
    <property type="molecule type" value="Genomic_DNA"/>
</dbReference>
<feature type="compositionally biased region" description="Basic and acidic residues" evidence="1">
    <location>
        <begin position="56"/>
        <end position="71"/>
    </location>
</feature>
<proteinExistence type="predicted"/>
<gene>
    <name evidence="3" type="ORF">AABB29_16775</name>
</gene>
<feature type="region of interest" description="Disordered" evidence="1">
    <location>
        <begin position="51"/>
        <end position="71"/>
    </location>
</feature>
<organism evidence="3 4">
    <name type="scientific">Yoonia phaeophyticola</name>
    <dbReference type="NCBI Taxonomy" id="3137369"/>
    <lineage>
        <taxon>Bacteria</taxon>
        <taxon>Pseudomonadati</taxon>
        <taxon>Pseudomonadota</taxon>
        <taxon>Alphaproteobacteria</taxon>
        <taxon>Rhodobacterales</taxon>
        <taxon>Paracoccaceae</taxon>
        <taxon>Yoonia</taxon>
    </lineage>
</organism>
<keyword evidence="4" id="KW-1185">Reference proteome</keyword>
<protein>
    <submittedName>
        <fullName evidence="3">Uncharacterized protein</fullName>
    </submittedName>
</protein>
<evidence type="ECO:0000256" key="1">
    <source>
        <dbReference type="SAM" id="MobiDB-lite"/>
    </source>
</evidence>
<keyword evidence="2" id="KW-0732">Signal</keyword>
<sequence length="106" mass="11377">MNMLAKTFFVSMLGLSAATVATSQTMNNDGPPPMDEIAADLGVTVADLENCGPDEAPARGERPSREEHEERMETLATCLQGANAAITAEMIHDVMEEYRPAPPDRG</sequence>
<accession>A0ABZ2V3I3</accession>
<dbReference type="Proteomes" id="UP001440612">
    <property type="component" value="Chromosome"/>
</dbReference>
<dbReference type="RefSeq" id="WP_341366605.1">
    <property type="nucleotide sequence ID" value="NZ_CP150951.2"/>
</dbReference>
<evidence type="ECO:0000256" key="2">
    <source>
        <dbReference type="SAM" id="SignalP"/>
    </source>
</evidence>
<feature type="signal peptide" evidence="2">
    <location>
        <begin position="1"/>
        <end position="17"/>
    </location>
</feature>
<feature type="chain" id="PRO_5046017490" evidence="2">
    <location>
        <begin position="18"/>
        <end position="106"/>
    </location>
</feature>
<evidence type="ECO:0000313" key="3">
    <source>
        <dbReference type="EMBL" id="WZC48490.1"/>
    </source>
</evidence>
<reference evidence="4" key="1">
    <citation type="submission" date="2024-04" db="EMBL/GenBank/DDBJ databases">
        <title>Phylogenomic analyses of a clade within the roseobacter group suggest taxonomic reassignments of species of the genera Aestuariivita, Citreicella, Loktanella, Nautella, Pelagibaca, Ruegeria, Thalassobius, Thiobacimonas and Tropicibacter, and the proposal o.</title>
        <authorList>
            <person name="Jeon C.O."/>
        </authorList>
    </citation>
    <scope>NUCLEOTIDE SEQUENCE [LARGE SCALE GENOMIC DNA]</scope>
    <source>
        <strain evidence="4">BS5-3</strain>
    </source>
</reference>